<gene>
    <name evidence="5" type="ORF">cyc_02248</name>
</gene>
<dbReference type="GO" id="GO:0046872">
    <property type="term" value="F:metal ion binding"/>
    <property type="evidence" value="ECO:0007669"/>
    <property type="project" value="UniProtKB-KW"/>
</dbReference>
<keyword evidence="6" id="KW-1185">Reference proteome</keyword>
<evidence type="ECO:0000313" key="5">
    <source>
        <dbReference type="EMBL" id="OEH77193.1"/>
    </source>
</evidence>
<protein>
    <submittedName>
        <fullName evidence="5">Uncharacterized protein</fullName>
    </submittedName>
</protein>
<comment type="similarity">
    <text evidence="1">Belongs to the archease family.</text>
</comment>
<organism evidence="5 6">
    <name type="scientific">Cyclospora cayetanensis</name>
    <dbReference type="NCBI Taxonomy" id="88456"/>
    <lineage>
        <taxon>Eukaryota</taxon>
        <taxon>Sar</taxon>
        <taxon>Alveolata</taxon>
        <taxon>Apicomplexa</taxon>
        <taxon>Conoidasida</taxon>
        <taxon>Coccidia</taxon>
        <taxon>Eucoccidiorida</taxon>
        <taxon>Eimeriorina</taxon>
        <taxon>Eimeriidae</taxon>
        <taxon>Cyclospora</taxon>
    </lineage>
</organism>
<dbReference type="PANTHER" id="PTHR12682">
    <property type="entry name" value="ARCHEASE"/>
    <property type="match status" value="1"/>
</dbReference>
<dbReference type="PANTHER" id="PTHR12682:SF11">
    <property type="entry name" value="PROTEIN ARCHEASE"/>
    <property type="match status" value="1"/>
</dbReference>
<dbReference type="GeneID" id="34619127"/>
<reference evidence="5 6" key="1">
    <citation type="journal article" date="2016" name="BMC Genomics">
        <title>Comparative genomics reveals Cyclospora cayetanensis possesses coccidia-like metabolism and invasion components but unique surface antigens.</title>
        <authorList>
            <person name="Liu S."/>
            <person name="Wang L."/>
            <person name="Zheng H."/>
            <person name="Xu Z."/>
            <person name="Roellig D.M."/>
            <person name="Li N."/>
            <person name="Frace M.A."/>
            <person name="Tang K."/>
            <person name="Arrowood M.J."/>
            <person name="Moss D.M."/>
            <person name="Zhang L."/>
            <person name="Feng Y."/>
            <person name="Xiao L."/>
        </authorList>
    </citation>
    <scope>NUCLEOTIDE SEQUENCE [LARGE SCALE GENOMIC DNA]</scope>
    <source>
        <strain evidence="5 6">CHN_HEN01</strain>
    </source>
</reference>
<dbReference type="GO" id="GO:0008033">
    <property type="term" value="P:tRNA processing"/>
    <property type="evidence" value="ECO:0007669"/>
    <property type="project" value="UniProtKB-KW"/>
</dbReference>
<dbReference type="Gene3D" id="3.55.10.10">
    <property type="entry name" value="Archease domain"/>
    <property type="match status" value="1"/>
</dbReference>
<dbReference type="SUPFAM" id="SSF69819">
    <property type="entry name" value="MTH1598-like"/>
    <property type="match status" value="1"/>
</dbReference>
<keyword evidence="3" id="KW-0479">Metal-binding</keyword>
<evidence type="ECO:0000256" key="4">
    <source>
        <dbReference type="ARBA" id="ARBA00022837"/>
    </source>
</evidence>
<dbReference type="InterPro" id="IPR002804">
    <property type="entry name" value="Archease"/>
</dbReference>
<dbReference type="Pfam" id="PF01951">
    <property type="entry name" value="Archease"/>
    <property type="match status" value="1"/>
</dbReference>
<keyword evidence="2" id="KW-0819">tRNA processing</keyword>
<name>A0A1D3D185_9EIME</name>
<dbReference type="InterPro" id="IPR023572">
    <property type="entry name" value="Archease_dom"/>
</dbReference>
<keyword evidence="4" id="KW-0106">Calcium</keyword>
<dbReference type="InterPro" id="IPR036820">
    <property type="entry name" value="Archease_dom_sf"/>
</dbReference>
<dbReference type="AlphaFoldDB" id="A0A1D3D185"/>
<evidence type="ECO:0000256" key="1">
    <source>
        <dbReference type="ARBA" id="ARBA00007963"/>
    </source>
</evidence>
<proteinExistence type="inferred from homology"/>
<dbReference type="EMBL" id="JROU02001174">
    <property type="protein sequence ID" value="OEH77193.1"/>
    <property type="molecule type" value="Genomic_DNA"/>
</dbReference>
<evidence type="ECO:0000313" key="6">
    <source>
        <dbReference type="Proteomes" id="UP000095192"/>
    </source>
</evidence>
<sequence>MEEEEGVQTVLIGGVAVESKPQRRRQKPNTWSDNAAIPLANVAADSAAAGGAEAVESEDFSFTPELQFSLVPRDDHSSIPTTTAAQAMGNSSSCGFEYQDHTADIIVHAVARSLKGVLSFLSFGLFNYMTDLASVEPRCCCPLTARGTDLSGLLFDFLNEMHALYGEQYFIGCSIKGLRIYRGTDPAGAEENQLREFLFATCQVYGEVFDSRKHSQGTEIKAVTMHQMRLLLTQQQEHRKQHQRADDEWVVLEDLASLSNIEALSTALQDESKRIEAYVVLDI</sequence>
<dbReference type="OrthoDB" id="2190767at2759"/>
<dbReference type="VEuPathDB" id="ToxoDB:cyc_02248"/>
<dbReference type="Proteomes" id="UP000095192">
    <property type="component" value="Unassembled WGS sequence"/>
</dbReference>
<dbReference type="VEuPathDB" id="ToxoDB:LOC34619127"/>
<accession>A0A1D3D185</accession>
<evidence type="ECO:0000256" key="2">
    <source>
        <dbReference type="ARBA" id="ARBA00022694"/>
    </source>
</evidence>
<comment type="caution">
    <text evidence="5">The sequence shown here is derived from an EMBL/GenBank/DDBJ whole genome shotgun (WGS) entry which is preliminary data.</text>
</comment>
<evidence type="ECO:0000256" key="3">
    <source>
        <dbReference type="ARBA" id="ARBA00022723"/>
    </source>
</evidence>